<evidence type="ECO:0000256" key="1">
    <source>
        <dbReference type="ARBA" id="ARBA00004714"/>
    </source>
</evidence>
<dbReference type="PANTHER" id="PTHR11627">
    <property type="entry name" value="FRUCTOSE-BISPHOSPHATE ALDOLASE"/>
    <property type="match status" value="1"/>
</dbReference>
<evidence type="ECO:0000313" key="7">
    <source>
        <dbReference type="Proteomes" id="UP001431783"/>
    </source>
</evidence>
<evidence type="ECO:0000256" key="2">
    <source>
        <dbReference type="ARBA" id="ARBA00010387"/>
    </source>
</evidence>
<keyword evidence="4" id="KW-0324">Glycolysis</keyword>
<dbReference type="GO" id="GO:0006096">
    <property type="term" value="P:glycolytic process"/>
    <property type="evidence" value="ECO:0007669"/>
    <property type="project" value="UniProtKB-KW"/>
</dbReference>
<dbReference type="Proteomes" id="UP001431783">
    <property type="component" value="Unassembled WGS sequence"/>
</dbReference>
<accession>A0AAW1UXX7</accession>
<reference evidence="6 7" key="1">
    <citation type="submission" date="2023-03" db="EMBL/GenBank/DDBJ databases">
        <title>Genome insight into feeding habits of ladybird beetles.</title>
        <authorList>
            <person name="Li H.-S."/>
            <person name="Huang Y.-H."/>
            <person name="Pang H."/>
        </authorList>
    </citation>
    <scope>NUCLEOTIDE SEQUENCE [LARGE SCALE GENOMIC DNA]</scope>
    <source>
        <strain evidence="6">SYSU_2023b</strain>
        <tissue evidence="6">Whole body</tissue>
    </source>
</reference>
<keyword evidence="5" id="KW-0456">Lyase</keyword>
<dbReference type="InterPro" id="IPR000741">
    <property type="entry name" value="FBA_I"/>
</dbReference>
<proteinExistence type="inferred from homology"/>
<protein>
    <recommendedName>
        <fullName evidence="3">fructose-bisphosphate aldolase</fullName>
        <ecNumber evidence="3">4.1.2.13</ecNumber>
    </recommendedName>
</protein>
<dbReference type="InterPro" id="IPR013785">
    <property type="entry name" value="Aldolase_TIM"/>
</dbReference>
<evidence type="ECO:0000256" key="4">
    <source>
        <dbReference type="ARBA" id="ARBA00023152"/>
    </source>
</evidence>
<dbReference type="EMBL" id="JARQZJ010000094">
    <property type="protein sequence ID" value="KAK9884867.1"/>
    <property type="molecule type" value="Genomic_DNA"/>
</dbReference>
<keyword evidence="7" id="KW-1185">Reference proteome</keyword>
<evidence type="ECO:0000313" key="6">
    <source>
        <dbReference type="EMBL" id="KAK9884867.1"/>
    </source>
</evidence>
<comment type="similarity">
    <text evidence="2">Belongs to the class I fructose-bisphosphate aldolase family.</text>
</comment>
<dbReference type="Gene3D" id="3.20.20.70">
    <property type="entry name" value="Aldolase class I"/>
    <property type="match status" value="2"/>
</dbReference>
<evidence type="ECO:0000256" key="5">
    <source>
        <dbReference type="ARBA" id="ARBA00023239"/>
    </source>
</evidence>
<comment type="caution">
    <text evidence="6">The sequence shown here is derived from an EMBL/GenBank/DDBJ whole genome shotgun (WGS) entry which is preliminary data.</text>
</comment>
<dbReference type="Pfam" id="PF00274">
    <property type="entry name" value="Glycolytic"/>
    <property type="match status" value="1"/>
</dbReference>
<gene>
    <name evidence="6" type="ORF">WA026_009089</name>
</gene>
<dbReference type="SUPFAM" id="SSF51569">
    <property type="entry name" value="Aldolase"/>
    <property type="match status" value="1"/>
</dbReference>
<evidence type="ECO:0000256" key="3">
    <source>
        <dbReference type="ARBA" id="ARBA00013068"/>
    </source>
</evidence>
<sequence length="193" mass="20811">MDGSTPRDLDAFPLELPRPSRNELRKIAYAIVSPGNGILAAEESVGTVGKRLADIGLESTEDKRRKYGQLLFTTDKQMGYYISGVILFPETVYQKADHGTPFIELLKQRKIIPGMKVDTGVVSLMGYLDETTTQGLDDLEGTLLKPNMVVAGQAATVKPSKEEIGKATVTALSRTVPPAVPGITFLSGGQSEE</sequence>
<dbReference type="AlphaFoldDB" id="A0AAW1UXX7"/>
<name>A0AAW1UXX7_9CUCU</name>
<dbReference type="EC" id="4.1.2.13" evidence="3"/>
<dbReference type="GO" id="GO:0004332">
    <property type="term" value="F:fructose-bisphosphate aldolase activity"/>
    <property type="evidence" value="ECO:0007669"/>
    <property type="project" value="UniProtKB-EC"/>
</dbReference>
<comment type="pathway">
    <text evidence="1">Carbohydrate degradation; glycolysis; D-glyceraldehyde 3-phosphate and glycerone phosphate from D-glucose: step 4/4.</text>
</comment>
<organism evidence="6 7">
    <name type="scientific">Henosepilachna vigintioctopunctata</name>
    <dbReference type="NCBI Taxonomy" id="420089"/>
    <lineage>
        <taxon>Eukaryota</taxon>
        <taxon>Metazoa</taxon>
        <taxon>Ecdysozoa</taxon>
        <taxon>Arthropoda</taxon>
        <taxon>Hexapoda</taxon>
        <taxon>Insecta</taxon>
        <taxon>Pterygota</taxon>
        <taxon>Neoptera</taxon>
        <taxon>Endopterygota</taxon>
        <taxon>Coleoptera</taxon>
        <taxon>Polyphaga</taxon>
        <taxon>Cucujiformia</taxon>
        <taxon>Coccinelloidea</taxon>
        <taxon>Coccinellidae</taxon>
        <taxon>Epilachninae</taxon>
        <taxon>Epilachnini</taxon>
        <taxon>Henosepilachna</taxon>
    </lineage>
</organism>